<dbReference type="Proteomes" id="UP000646749">
    <property type="component" value="Unassembled WGS sequence"/>
</dbReference>
<organism evidence="3 4">
    <name type="scientific">Plantactinospora endophytica</name>
    <dbReference type="NCBI Taxonomy" id="673535"/>
    <lineage>
        <taxon>Bacteria</taxon>
        <taxon>Bacillati</taxon>
        <taxon>Actinomycetota</taxon>
        <taxon>Actinomycetes</taxon>
        <taxon>Micromonosporales</taxon>
        <taxon>Micromonosporaceae</taxon>
        <taxon>Plantactinospora</taxon>
    </lineage>
</organism>
<dbReference type="RefSeq" id="WP_203868157.1">
    <property type="nucleotide sequence ID" value="NZ_BONW01000021.1"/>
</dbReference>
<feature type="region of interest" description="Disordered" evidence="1">
    <location>
        <begin position="68"/>
        <end position="156"/>
    </location>
</feature>
<feature type="compositionally biased region" description="Pro residues" evidence="1">
    <location>
        <begin position="132"/>
        <end position="143"/>
    </location>
</feature>
<evidence type="ECO:0000256" key="2">
    <source>
        <dbReference type="SAM" id="Phobius"/>
    </source>
</evidence>
<gene>
    <name evidence="3" type="ORF">Pen02_46780</name>
</gene>
<evidence type="ECO:0000256" key="1">
    <source>
        <dbReference type="SAM" id="MobiDB-lite"/>
    </source>
</evidence>
<protein>
    <submittedName>
        <fullName evidence="3">Uncharacterized protein</fullName>
    </submittedName>
</protein>
<accession>A0ABQ4E4V4</accession>
<evidence type="ECO:0000313" key="4">
    <source>
        <dbReference type="Proteomes" id="UP000646749"/>
    </source>
</evidence>
<sequence length="293" mass="30488">MDELDPNTIRRLDAAFADLRSDALDRVVEPNPDAPRRIAYRRTRNRVTAAGTLAVAVVAGSVIGILGTNGTGPPDPPVASTPSHTAGPETIAPSASPSGSPSATPSGSPSPGASGTPSGTPSPTAPRNTPANPAPTRPDPGQAPEPDEPDRPTDLVLTGPAEVTLTPSNGRYAGTLQIVVRNRGEQPYDANGLTMVEPLEVETRFDDSEFGGCFFTDQDSRTRTSECTGFSRVPSGGSQTSTFAITVDVAPTPGTRTIDGYRLTIRSNLDGRFLTDETPGNNTITVRLRLTGG</sequence>
<keyword evidence="2" id="KW-0812">Transmembrane</keyword>
<dbReference type="EMBL" id="BONW01000021">
    <property type="protein sequence ID" value="GIG89742.1"/>
    <property type="molecule type" value="Genomic_DNA"/>
</dbReference>
<feature type="transmembrane region" description="Helical" evidence="2">
    <location>
        <begin position="47"/>
        <end position="67"/>
    </location>
</feature>
<comment type="caution">
    <text evidence="3">The sequence shown here is derived from an EMBL/GenBank/DDBJ whole genome shotgun (WGS) entry which is preliminary data.</text>
</comment>
<proteinExistence type="predicted"/>
<evidence type="ECO:0000313" key="3">
    <source>
        <dbReference type="EMBL" id="GIG89742.1"/>
    </source>
</evidence>
<keyword evidence="2" id="KW-0472">Membrane</keyword>
<feature type="compositionally biased region" description="Low complexity" evidence="1">
    <location>
        <begin position="92"/>
        <end position="131"/>
    </location>
</feature>
<keyword evidence="2" id="KW-1133">Transmembrane helix</keyword>
<keyword evidence="4" id="KW-1185">Reference proteome</keyword>
<reference evidence="3 4" key="1">
    <citation type="submission" date="2021-01" db="EMBL/GenBank/DDBJ databases">
        <title>Whole genome shotgun sequence of Plantactinospora endophytica NBRC 110450.</title>
        <authorList>
            <person name="Komaki H."/>
            <person name="Tamura T."/>
        </authorList>
    </citation>
    <scope>NUCLEOTIDE SEQUENCE [LARGE SCALE GENOMIC DNA]</scope>
    <source>
        <strain evidence="3 4">NBRC 110450</strain>
    </source>
</reference>
<name>A0ABQ4E4V4_9ACTN</name>